<keyword evidence="5" id="KW-0812">Transmembrane</keyword>
<dbReference type="EMBL" id="VEPZ02000307">
    <property type="protein sequence ID" value="KAE8727573.1"/>
    <property type="molecule type" value="Genomic_DNA"/>
</dbReference>
<dbReference type="GO" id="GO:0016791">
    <property type="term" value="F:phosphatase activity"/>
    <property type="evidence" value="ECO:0007669"/>
    <property type="project" value="TreeGrafter"/>
</dbReference>
<dbReference type="SUPFAM" id="SSF69593">
    <property type="entry name" value="Glycerol-3-phosphate (1)-acyltransferase"/>
    <property type="match status" value="1"/>
</dbReference>
<comment type="similarity">
    <text evidence="2">Belongs to the GPAT/DAPAT family.</text>
</comment>
<dbReference type="Proteomes" id="UP000436088">
    <property type="component" value="Unassembled WGS sequence"/>
</dbReference>
<dbReference type="AlphaFoldDB" id="A0A6A3CEE0"/>
<evidence type="ECO:0000256" key="8">
    <source>
        <dbReference type="ARBA" id="ARBA00023209"/>
    </source>
</evidence>
<proteinExistence type="inferred from homology"/>
<gene>
    <name evidence="12" type="ORF">F3Y22_tig00005459pilonHSYRG00299</name>
</gene>
<dbReference type="InterPro" id="IPR002123">
    <property type="entry name" value="Plipid/glycerol_acylTrfase"/>
</dbReference>
<evidence type="ECO:0000256" key="10">
    <source>
        <dbReference type="ARBA" id="ARBA00023315"/>
    </source>
</evidence>
<keyword evidence="8" id="KW-0443">Lipid metabolism</keyword>
<organism evidence="12 13">
    <name type="scientific">Hibiscus syriacus</name>
    <name type="common">Rose of Sharon</name>
    <dbReference type="NCBI Taxonomy" id="106335"/>
    <lineage>
        <taxon>Eukaryota</taxon>
        <taxon>Viridiplantae</taxon>
        <taxon>Streptophyta</taxon>
        <taxon>Embryophyta</taxon>
        <taxon>Tracheophyta</taxon>
        <taxon>Spermatophyta</taxon>
        <taxon>Magnoliopsida</taxon>
        <taxon>eudicotyledons</taxon>
        <taxon>Gunneridae</taxon>
        <taxon>Pentapetalae</taxon>
        <taxon>rosids</taxon>
        <taxon>malvids</taxon>
        <taxon>Malvales</taxon>
        <taxon>Malvaceae</taxon>
        <taxon>Malvoideae</taxon>
        <taxon>Hibiscus</taxon>
    </lineage>
</organism>
<reference evidence="12" key="1">
    <citation type="submission" date="2019-09" db="EMBL/GenBank/DDBJ databases">
        <title>Draft genome information of white flower Hibiscus syriacus.</title>
        <authorList>
            <person name="Kim Y.-M."/>
        </authorList>
    </citation>
    <scope>NUCLEOTIDE SEQUENCE [LARGE SCALE GENOMIC DNA]</scope>
    <source>
        <strain evidence="12">YM2019G1</strain>
    </source>
</reference>
<dbReference type="Pfam" id="PF23270">
    <property type="entry name" value="HAD_RAM2_N"/>
    <property type="match status" value="1"/>
</dbReference>
<keyword evidence="7" id="KW-0472">Membrane</keyword>
<keyword evidence="3" id="KW-0444">Lipid biosynthesis</keyword>
<keyword evidence="6" id="KW-1133">Transmembrane helix</keyword>
<evidence type="ECO:0000259" key="11">
    <source>
        <dbReference type="SMART" id="SM00563"/>
    </source>
</evidence>
<keyword evidence="4" id="KW-0808">Transferase</keyword>
<keyword evidence="8" id="KW-0594">Phospholipid biosynthesis</keyword>
<protein>
    <submittedName>
        <fullName evidence="12">Glycerol-3-phosphate acyltransferase 3</fullName>
    </submittedName>
</protein>
<keyword evidence="10 12" id="KW-0012">Acyltransferase</keyword>
<keyword evidence="9" id="KW-1208">Phospholipid metabolism</keyword>
<dbReference type="PANTHER" id="PTHR15486">
    <property type="entry name" value="ANCIENT UBIQUITOUS PROTEIN"/>
    <property type="match status" value="1"/>
</dbReference>
<evidence type="ECO:0000256" key="2">
    <source>
        <dbReference type="ARBA" id="ARBA00007937"/>
    </source>
</evidence>
<evidence type="ECO:0000256" key="9">
    <source>
        <dbReference type="ARBA" id="ARBA00023264"/>
    </source>
</evidence>
<dbReference type="GO" id="GO:0090447">
    <property type="term" value="F:glycerol-3-phosphate 2-O-acyltransferase activity"/>
    <property type="evidence" value="ECO:0007669"/>
    <property type="project" value="TreeGrafter"/>
</dbReference>
<evidence type="ECO:0000256" key="5">
    <source>
        <dbReference type="ARBA" id="ARBA00022692"/>
    </source>
</evidence>
<dbReference type="GO" id="GO:0010143">
    <property type="term" value="P:cutin biosynthetic process"/>
    <property type="evidence" value="ECO:0007669"/>
    <property type="project" value="TreeGrafter"/>
</dbReference>
<evidence type="ECO:0000256" key="4">
    <source>
        <dbReference type="ARBA" id="ARBA00022679"/>
    </source>
</evidence>
<dbReference type="InterPro" id="IPR056462">
    <property type="entry name" value="HAD_RAM2/GPAT1-8"/>
</dbReference>
<dbReference type="PANTHER" id="PTHR15486:SF62">
    <property type="entry name" value="GLYCEROL-3-PHOSPHATE ACYLTRANSFERASE 2-RELATED"/>
    <property type="match status" value="1"/>
</dbReference>
<evidence type="ECO:0000256" key="7">
    <source>
        <dbReference type="ARBA" id="ARBA00023136"/>
    </source>
</evidence>
<keyword evidence="13" id="KW-1185">Reference proteome</keyword>
<evidence type="ECO:0000313" key="12">
    <source>
        <dbReference type="EMBL" id="KAE8727573.1"/>
    </source>
</evidence>
<evidence type="ECO:0000256" key="1">
    <source>
        <dbReference type="ARBA" id="ARBA00004141"/>
    </source>
</evidence>
<evidence type="ECO:0000256" key="3">
    <source>
        <dbReference type="ARBA" id="ARBA00022516"/>
    </source>
</evidence>
<comment type="caution">
    <text evidence="12">The sequence shown here is derived from an EMBL/GenBank/DDBJ whole genome shotgun (WGS) entry which is preliminary data.</text>
</comment>
<feature type="domain" description="Phospholipid/glycerol acyltransferase" evidence="11">
    <location>
        <begin position="113"/>
        <end position="214"/>
    </location>
</feature>
<sequence>MLVAFEAGGLIRAFLLFVLYPFLCLASEEMGLRIMVFVCFFGIKTKSFKVGSAVLPKFFLEDVALGTLEMLEKADKKVGNLPGEKSREKKLATRSKIGVHETTHFPRWETSFHPNTVSHTHHVHVAPLQLHPFNHITAVTYSLSRVSELLAHIKTVRLTRDRDRDGEMMGKLLQQGDLVVCPEGTTCREPYLLRFSPLFAEMSDSIIPVAMDSHVGMFYGTTAGGLKCLDPLFFIMNPRPSYKVQVLAGVPGVPSGANNREASRFEVANHVQSEIGKALGFGCTRLTRIDKYLILAGNEGTVFNTFWLHWDL</sequence>
<comment type="subcellular location">
    <subcellularLocation>
        <location evidence="1">Membrane</location>
        <topology evidence="1">Multi-pass membrane protein</topology>
    </subcellularLocation>
</comment>
<name>A0A6A3CEE0_HIBSY</name>
<dbReference type="SMART" id="SM00563">
    <property type="entry name" value="PlsC"/>
    <property type="match status" value="1"/>
</dbReference>
<evidence type="ECO:0000313" key="13">
    <source>
        <dbReference type="Proteomes" id="UP000436088"/>
    </source>
</evidence>
<evidence type="ECO:0000256" key="6">
    <source>
        <dbReference type="ARBA" id="ARBA00022989"/>
    </source>
</evidence>
<dbReference type="GO" id="GO:0016020">
    <property type="term" value="C:membrane"/>
    <property type="evidence" value="ECO:0007669"/>
    <property type="project" value="UniProtKB-SubCell"/>
</dbReference>
<accession>A0A6A3CEE0</accession>